<sequence length="90" mass="9495">SGKPSKVPGKPGKPGSPGRVGPNGNPGRRGDEGSWGPPGEPGNPAEYCPSDCGISKIYDSRLKSEQKKAPSDTYSNGQIFITDIWPEAWI</sequence>
<feature type="compositionally biased region" description="Low complexity" evidence="2">
    <location>
        <begin position="1"/>
        <end position="10"/>
    </location>
</feature>
<feature type="non-terminal residue" evidence="3">
    <location>
        <position position="1"/>
    </location>
</feature>
<reference evidence="3 4" key="1">
    <citation type="submission" date="2018-08" db="EMBL/GenBank/DDBJ databases">
        <authorList>
            <person name="Laetsch R D."/>
            <person name="Stevens L."/>
            <person name="Kumar S."/>
            <person name="Blaxter L. M."/>
        </authorList>
    </citation>
    <scope>NUCLEOTIDE SEQUENCE [LARGE SCALE GENOMIC DNA]</scope>
</reference>
<feature type="region of interest" description="Disordered" evidence="2">
    <location>
        <begin position="1"/>
        <end position="48"/>
    </location>
</feature>
<evidence type="ECO:0000313" key="3">
    <source>
        <dbReference type="EMBL" id="VBB32087.1"/>
    </source>
</evidence>
<protein>
    <recommendedName>
        <fullName evidence="5">Collagen IV NC1 domain-containing protein</fullName>
    </recommendedName>
</protein>
<keyword evidence="4" id="KW-1185">Reference proteome</keyword>
<dbReference type="EMBL" id="UPTC01001532">
    <property type="protein sequence ID" value="VBB32087.1"/>
    <property type="molecule type" value="Genomic_DNA"/>
</dbReference>
<gene>
    <name evidence="3" type="ORF">NAV_LOCUS6878</name>
</gene>
<dbReference type="Pfam" id="PF01391">
    <property type="entry name" value="Collagen"/>
    <property type="match status" value="1"/>
</dbReference>
<dbReference type="STRING" id="6277.A0A498SEV2"/>
<evidence type="ECO:0000313" key="4">
    <source>
        <dbReference type="Proteomes" id="UP000276991"/>
    </source>
</evidence>
<proteinExistence type="predicted"/>
<name>A0A498SEV2_ACAVI</name>
<organism evidence="3 4">
    <name type="scientific">Acanthocheilonema viteae</name>
    <name type="common">Filarial nematode worm</name>
    <name type="synonym">Dipetalonema viteae</name>
    <dbReference type="NCBI Taxonomy" id="6277"/>
    <lineage>
        <taxon>Eukaryota</taxon>
        <taxon>Metazoa</taxon>
        <taxon>Ecdysozoa</taxon>
        <taxon>Nematoda</taxon>
        <taxon>Chromadorea</taxon>
        <taxon>Rhabditida</taxon>
        <taxon>Spirurina</taxon>
        <taxon>Spiruromorpha</taxon>
        <taxon>Filarioidea</taxon>
        <taxon>Onchocercidae</taxon>
        <taxon>Acanthocheilonema</taxon>
    </lineage>
</organism>
<dbReference type="Proteomes" id="UP000276991">
    <property type="component" value="Unassembled WGS sequence"/>
</dbReference>
<keyword evidence="1" id="KW-0677">Repeat</keyword>
<evidence type="ECO:0000256" key="1">
    <source>
        <dbReference type="ARBA" id="ARBA00022737"/>
    </source>
</evidence>
<accession>A0A498SEV2</accession>
<evidence type="ECO:0000256" key="2">
    <source>
        <dbReference type="SAM" id="MobiDB-lite"/>
    </source>
</evidence>
<feature type="compositionally biased region" description="Low complexity" evidence="2">
    <location>
        <begin position="16"/>
        <end position="26"/>
    </location>
</feature>
<dbReference type="OrthoDB" id="10037288at2759"/>
<evidence type="ECO:0008006" key="5">
    <source>
        <dbReference type="Google" id="ProtNLM"/>
    </source>
</evidence>
<dbReference type="AlphaFoldDB" id="A0A498SEV2"/>
<dbReference type="InterPro" id="IPR008160">
    <property type="entry name" value="Collagen"/>
</dbReference>